<dbReference type="SUPFAM" id="SSF50494">
    <property type="entry name" value="Trypsin-like serine proteases"/>
    <property type="match status" value="1"/>
</dbReference>
<evidence type="ECO:0000313" key="7">
    <source>
        <dbReference type="EMBL" id="ASP22160.1"/>
    </source>
</evidence>
<feature type="domain" description="Solute-binding protein family 3/N-terminal" evidence="6">
    <location>
        <begin position="515"/>
        <end position="739"/>
    </location>
</feature>
<dbReference type="Pfam" id="PF13365">
    <property type="entry name" value="Trypsin_2"/>
    <property type="match status" value="1"/>
</dbReference>
<organism evidence="7 8">
    <name type="scientific">Antarctobacter heliothermus</name>
    <dbReference type="NCBI Taxonomy" id="74033"/>
    <lineage>
        <taxon>Bacteria</taxon>
        <taxon>Pseudomonadati</taxon>
        <taxon>Pseudomonadota</taxon>
        <taxon>Alphaproteobacteria</taxon>
        <taxon>Rhodobacterales</taxon>
        <taxon>Roseobacteraceae</taxon>
        <taxon>Antarctobacter</taxon>
    </lineage>
</organism>
<evidence type="ECO:0000256" key="4">
    <source>
        <dbReference type="SAM" id="MobiDB-lite"/>
    </source>
</evidence>
<dbReference type="RefSeq" id="WP_198319833.1">
    <property type="nucleotide sequence ID" value="NZ_CP022540.1"/>
</dbReference>
<proteinExistence type="inferred from homology"/>
<name>A0A222E7S8_9RHOB</name>
<feature type="region of interest" description="Disordered" evidence="4">
    <location>
        <begin position="465"/>
        <end position="485"/>
    </location>
</feature>
<reference evidence="7 8" key="1">
    <citation type="submission" date="2017-07" db="EMBL/GenBank/DDBJ databases">
        <title>Genome Sequence of Antarctobacter heliothermus Strain SMS3 Isolated from a culture of the Diatom Skeletonema marinoi.</title>
        <authorList>
            <person name="Topel M."/>
            <person name="Pinder M.I.M."/>
            <person name="Johansson O.N."/>
            <person name="Kourtchenko O."/>
            <person name="Godhe A."/>
            <person name="Clarke A.K."/>
        </authorList>
    </citation>
    <scope>NUCLEOTIDE SEQUENCE [LARGE SCALE GENOMIC DNA]</scope>
    <source>
        <strain evidence="7 8">SMS3</strain>
    </source>
</reference>
<feature type="signal peptide" evidence="5">
    <location>
        <begin position="1"/>
        <end position="24"/>
    </location>
</feature>
<evidence type="ECO:0000256" key="2">
    <source>
        <dbReference type="ARBA" id="ARBA00022448"/>
    </source>
</evidence>
<evidence type="ECO:0000256" key="5">
    <source>
        <dbReference type="SAM" id="SignalP"/>
    </source>
</evidence>
<evidence type="ECO:0000313" key="8">
    <source>
        <dbReference type="Proteomes" id="UP000203589"/>
    </source>
</evidence>
<dbReference type="InterPro" id="IPR051455">
    <property type="entry name" value="Bact_solute-bind_prot3"/>
</dbReference>
<dbReference type="PANTHER" id="PTHR30085:SF7">
    <property type="entry name" value="AMINO-ACID ABC TRANSPORTER-BINDING PROTEIN YHDW-RELATED"/>
    <property type="match status" value="1"/>
</dbReference>
<dbReference type="Pfam" id="PF00497">
    <property type="entry name" value="SBP_bac_3"/>
    <property type="match status" value="1"/>
</dbReference>
<dbReference type="Gene3D" id="3.40.190.10">
    <property type="entry name" value="Periplasmic binding protein-like II"/>
    <property type="match status" value="2"/>
</dbReference>
<feature type="region of interest" description="Disordered" evidence="4">
    <location>
        <begin position="230"/>
        <end position="251"/>
    </location>
</feature>
<dbReference type="InterPro" id="IPR043504">
    <property type="entry name" value="Peptidase_S1_PA_chymotrypsin"/>
</dbReference>
<dbReference type="EMBL" id="CP022540">
    <property type="protein sequence ID" value="ASP22160.1"/>
    <property type="molecule type" value="Genomic_DNA"/>
</dbReference>
<comment type="similarity">
    <text evidence="1">Belongs to the bacterial solute-binding protein 3 family.</text>
</comment>
<dbReference type="KEGG" id="aht:ANTHELSMS3_03533"/>
<evidence type="ECO:0000256" key="1">
    <source>
        <dbReference type="ARBA" id="ARBA00010333"/>
    </source>
</evidence>
<dbReference type="InterPro" id="IPR018313">
    <property type="entry name" value="SBP_3_CS"/>
</dbReference>
<evidence type="ECO:0000256" key="3">
    <source>
        <dbReference type="ARBA" id="ARBA00022729"/>
    </source>
</evidence>
<dbReference type="SUPFAM" id="SSF53850">
    <property type="entry name" value="Periplasmic binding protein-like II"/>
    <property type="match status" value="1"/>
</dbReference>
<keyword evidence="3 5" id="KW-0732">Signal</keyword>
<dbReference type="Gene3D" id="2.40.10.10">
    <property type="entry name" value="Trypsin-like serine proteases"/>
    <property type="match status" value="2"/>
</dbReference>
<accession>A0A222E7S8</accession>
<protein>
    <submittedName>
        <fullName evidence="7">Putative amino-acid ABC transporter-binding protein YhdW</fullName>
    </submittedName>
</protein>
<sequence>MPTRWITALCMVFALSHVPHGAQAQGLPDCGFGFAIDRQSSAFQSMLVDGEQKRGFWLSINRAPADVKQVARHIGRLQVCLMTPDGQPRTLTRGGQTFTLESPFLSNCTAALLTDNRLLTNAHCFYDPDLVRAGFTVVREARINFNYTSSDDTGAVRTYLVSPREVAVDKDLDALLLQILGGDANTELDGHIPMRMMTRTEPNQELRMIHHPGADPQQYSTGTCQVHRRQSEIPDTRSPFRHSCESTGGSSGSLLLDARTLAVVALHNQGGLAPTGDSFNGGHKIALINQAFNLGFEELAPTGDDDRDGAADRALSDALLTAELGARVSALRGVISRFAGTEAAEKAQTAATRLETDLAQKDRTAQAIARLDRAKSAKDTAALRALLQEFDGTALGFQVQLALFEVEAAQRATEAQANAALTAALLLTDPAAQISALQRITRDHADQPAAQQAALALDRLRHAAPAPTRTVKEPTPVAPPVSQTGAEFLPPVSAAAFDRMAGMGGTQADVIRRGYLACGVGLNRQGFSTIDSQGVWQGFDVDFCRAVAAAVLDDPDAVEFVPTNPLSQYTKLASGEADLLIGHATPGAAHNVVFAGPALYDGMTIMVPKALGVTLITHLDGATLCMTPFNDSEIAVADYFGANRIFFEPMLVDSYQDALQSYQFGACDGLVDMRMPLAQTRGNLDAPDDHIILPGLLTTVPYGPIVRDGDRNWVDIVDGVLAAQRQAVHLVLTRDYLEDQVARRTVGVPPMNPRLNLPPDFLLRVVRAAGNLEEMFNRSFDEDAAVFLSPG</sequence>
<dbReference type="GO" id="GO:0006865">
    <property type="term" value="P:amino acid transport"/>
    <property type="evidence" value="ECO:0007669"/>
    <property type="project" value="TreeGrafter"/>
</dbReference>
<gene>
    <name evidence="7" type="ORF">ANTHELSMS3_03533</name>
</gene>
<dbReference type="InterPro" id="IPR001638">
    <property type="entry name" value="Solute-binding_3/MltF_N"/>
</dbReference>
<feature type="chain" id="PRO_5013007945" evidence="5">
    <location>
        <begin position="25"/>
        <end position="791"/>
    </location>
</feature>
<dbReference type="SMART" id="SM00062">
    <property type="entry name" value="PBPb"/>
    <property type="match status" value="1"/>
</dbReference>
<dbReference type="PANTHER" id="PTHR30085">
    <property type="entry name" value="AMINO ACID ABC TRANSPORTER PERMEASE"/>
    <property type="match status" value="1"/>
</dbReference>
<dbReference type="PROSITE" id="PS01039">
    <property type="entry name" value="SBP_BACTERIAL_3"/>
    <property type="match status" value="1"/>
</dbReference>
<dbReference type="InterPro" id="IPR009003">
    <property type="entry name" value="Peptidase_S1_PA"/>
</dbReference>
<dbReference type="AlphaFoldDB" id="A0A222E7S8"/>
<evidence type="ECO:0000259" key="6">
    <source>
        <dbReference type="SMART" id="SM00062"/>
    </source>
</evidence>
<keyword evidence="2" id="KW-0813">Transport</keyword>
<keyword evidence="8" id="KW-1185">Reference proteome</keyword>
<dbReference type="Proteomes" id="UP000203589">
    <property type="component" value="Chromosome"/>
</dbReference>